<dbReference type="SMART" id="SM00271">
    <property type="entry name" value="DnaJ"/>
    <property type="match status" value="1"/>
</dbReference>
<dbReference type="PRINTS" id="PR00625">
    <property type="entry name" value="JDOMAIN"/>
</dbReference>
<dbReference type="InterPro" id="IPR051339">
    <property type="entry name" value="DnaJ_subfamily_B"/>
</dbReference>
<keyword evidence="1" id="KW-0143">Chaperone</keyword>
<dbReference type="Pfam" id="PF01556">
    <property type="entry name" value="DnaJ_C"/>
    <property type="match status" value="1"/>
</dbReference>
<organism evidence="4 5">
    <name type="scientific">Naematelia encephala</name>
    <dbReference type="NCBI Taxonomy" id="71784"/>
    <lineage>
        <taxon>Eukaryota</taxon>
        <taxon>Fungi</taxon>
        <taxon>Dikarya</taxon>
        <taxon>Basidiomycota</taxon>
        <taxon>Agaricomycotina</taxon>
        <taxon>Tremellomycetes</taxon>
        <taxon>Tremellales</taxon>
        <taxon>Naemateliaceae</taxon>
        <taxon>Naematelia</taxon>
    </lineage>
</organism>
<gene>
    <name evidence="4" type="ORF">BCR39DRAFT_600833</name>
</gene>
<dbReference type="FunCoup" id="A0A1Y2ALB5">
    <property type="interactions" value="264"/>
</dbReference>
<dbReference type="FunFam" id="1.10.287.110:FF:000151">
    <property type="entry name" value="Unplaced genomic scaffold supercont2.14, whole genome shotgun sequence"/>
    <property type="match status" value="1"/>
</dbReference>
<accession>A0A1Y2ALB5</accession>
<dbReference type="OrthoDB" id="10250354at2759"/>
<proteinExistence type="predicted"/>
<dbReference type="Gene3D" id="1.10.287.110">
    <property type="entry name" value="DnaJ domain"/>
    <property type="match status" value="1"/>
</dbReference>
<dbReference type="AlphaFoldDB" id="A0A1Y2ALB5"/>
<dbReference type="Gene3D" id="2.60.260.20">
    <property type="entry name" value="Urease metallochaperone UreE, N-terminal domain"/>
    <property type="match status" value="2"/>
</dbReference>
<dbReference type="InterPro" id="IPR008971">
    <property type="entry name" value="HSP40/DnaJ_pept-bd"/>
</dbReference>
<feature type="domain" description="J" evidence="3">
    <location>
        <begin position="6"/>
        <end position="73"/>
    </location>
</feature>
<dbReference type="InParanoid" id="A0A1Y2ALB5"/>
<evidence type="ECO:0000256" key="2">
    <source>
        <dbReference type="SAM" id="MobiDB-lite"/>
    </source>
</evidence>
<reference evidence="4 5" key="1">
    <citation type="submission" date="2016-07" db="EMBL/GenBank/DDBJ databases">
        <title>Pervasive Adenine N6-methylation of Active Genes in Fungi.</title>
        <authorList>
            <consortium name="DOE Joint Genome Institute"/>
            <person name="Mondo S.J."/>
            <person name="Dannebaum R.O."/>
            <person name="Kuo R.C."/>
            <person name="Labutti K."/>
            <person name="Haridas S."/>
            <person name="Kuo A."/>
            <person name="Salamov A."/>
            <person name="Ahrendt S.R."/>
            <person name="Lipzen A."/>
            <person name="Sullivan W."/>
            <person name="Andreopoulos W.B."/>
            <person name="Clum A."/>
            <person name="Lindquist E."/>
            <person name="Daum C."/>
            <person name="Ramamoorthy G.K."/>
            <person name="Gryganskyi A."/>
            <person name="Culley D."/>
            <person name="Magnuson J.K."/>
            <person name="James T.Y."/>
            <person name="O'Malley M.A."/>
            <person name="Stajich J.E."/>
            <person name="Spatafora J.W."/>
            <person name="Visel A."/>
            <person name="Grigoriev I.V."/>
        </authorList>
    </citation>
    <scope>NUCLEOTIDE SEQUENCE [LARGE SCALE GENOMIC DNA]</scope>
    <source>
        <strain evidence="4 5">68-887.2</strain>
    </source>
</reference>
<feature type="region of interest" description="Disordered" evidence="2">
    <location>
        <begin position="73"/>
        <end position="105"/>
    </location>
</feature>
<protein>
    <recommendedName>
        <fullName evidence="3">J domain-containing protein</fullName>
    </recommendedName>
</protein>
<dbReference type="InterPro" id="IPR018253">
    <property type="entry name" value="DnaJ_domain_CS"/>
</dbReference>
<dbReference type="Proteomes" id="UP000193986">
    <property type="component" value="Unassembled WGS sequence"/>
</dbReference>
<dbReference type="GO" id="GO:0006457">
    <property type="term" value="P:protein folding"/>
    <property type="evidence" value="ECO:0007669"/>
    <property type="project" value="InterPro"/>
</dbReference>
<feature type="compositionally biased region" description="Gly residues" evidence="2">
    <location>
        <begin position="78"/>
        <end position="101"/>
    </location>
</feature>
<dbReference type="InterPro" id="IPR036869">
    <property type="entry name" value="J_dom_sf"/>
</dbReference>
<dbReference type="EMBL" id="MCFC01000080">
    <property type="protein sequence ID" value="ORY23351.1"/>
    <property type="molecule type" value="Genomic_DNA"/>
</dbReference>
<dbReference type="CDD" id="cd10747">
    <property type="entry name" value="DnaJ_C"/>
    <property type="match status" value="1"/>
</dbReference>
<evidence type="ECO:0000313" key="5">
    <source>
        <dbReference type="Proteomes" id="UP000193986"/>
    </source>
</evidence>
<dbReference type="Pfam" id="PF00226">
    <property type="entry name" value="DnaJ"/>
    <property type="match status" value="1"/>
</dbReference>
<name>A0A1Y2ALB5_9TREE</name>
<sequence length="361" mass="38154">MVNNTAYYKTLGISKDATEADIKKAYRKESLKWHPDKNPGEKRAAAEERFKKVGEAYEVLSDPQKRELYDQLGEEGLKGGGGGPPGGGFGGGFPGGGGGGTSFQYSATDPNDIFNAFFGGGGGGAEEMFGGMGGGRGGPRMRSSRMGGGMPGMGGMGGGMPGGFGGQESPGGAAPPPPGEIVKPLALTLEELYKGGTKRLKITRHMRNGTSEEKILEVAYKAGWKKGTKIKFAGAGNEDEYGQSQTVVFVVEEKPHPRFERVDDDLIVKLNITLSQALLGPDGGGSITKEVDQLDGRRIPVTLPEGQIIQPGQETRISGEGMPVSKAGSAKRKGDLIVRWNVIFPSRLTPAQKQELRKVLN</sequence>
<dbReference type="PROSITE" id="PS00636">
    <property type="entry name" value="DNAJ_1"/>
    <property type="match status" value="1"/>
</dbReference>
<dbReference type="GO" id="GO:0006413">
    <property type="term" value="P:translational initiation"/>
    <property type="evidence" value="ECO:0007669"/>
    <property type="project" value="TreeGrafter"/>
</dbReference>
<dbReference type="PROSITE" id="PS50076">
    <property type="entry name" value="DNAJ_2"/>
    <property type="match status" value="1"/>
</dbReference>
<evidence type="ECO:0000259" key="3">
    <source>
        <dbReference type="PROSITE" id="PS50076"/>
    </source>
</evidence>
<evidence type="ECO:0000313" key="4">
    <source>
        <dbReference type="EMBL" id="ORY23351.1"/>
    </source>
</evidence>
<dbReference type="GO" id="GO:0051087">
    <property type="term" value="F:protein-folding chaperone binding"/>
    <property type="evidence" value="ECO:0007669"/>
    <property type="project" value="TreeGrafter"/>
</dbReference>
<dbReference type="PANTHER" id="PTHR24078">
    <property type="entry name" value="DNAJ HOMOLOG SUBFAMILY C MEMBER"/>
    <property type="match status" value="1"/>
</dbReference>
<keyword evidence="5" id="KW-1185">Reference proteome</keyword>
<dbReference type="GO" id="GO:0005829">
    <property type="term" value="C:cytosol"/>
    <property type="evidence" value="ECO:0007669"/>
    <property type="project" value="TreeGrafter"/>
</dbReference>
<dbReference type="CDD" id="cd06257">
    <property type="entry name" value="DnaJ"/>
    <property type="match status" value="1"/>
</dbReference>
<dbReference type="STRING" id="71784.A0A1Y2ALB5"/>
<dbReference type="GO" id="GO:0051082">
    <property type="term" value="F:unfolded protein binding"/>
    <property type="evidence" value="ECO:0007669"/>
    <property type="project" value="InterPro"/>
</dbReference>
<dbReference type="SUPFAM" id="SSF46565">
    <property type="entry name" value="Chaperone J-domain"/>
    <property type="match status" value="1"/>
</dbReference>
<dbReference type="SUPFAM" id="SSF49493">
    <property type="entry name" value="HSP40/DnaJ peptide-binding domain"/>
    <property type="match status" value="2"/>
</dbReference>
<dbReference type="PANTHER" id="PTHR24078:SF553">
    <property type="entry name" value="DNAJ HOMOLOG SUBFAMILY B MEMBER 5"/>
    <property type="match status" value="1"/>
</dbReference>
<dbReference type="InterPro" id="IPR001623">
    <property type="entry name" value="DnaJ_domain"/>
</dbReference>
<dbReference type="FunFam" id="2.60.260.20:FF:000015">
    <property type="entry name" value="Heat shock protein 40"/>
    <property type="match status" value="1"/>
</dbReference>
<dbReference type="InterPro" id="IPR002939">
    <property type="entry name" value="DnaJ_C"/>
</dbReference>
<evidence type="ECO:0000256" key="1">
    <source>
        <dbReference type="ARBA" id="ARBA00023186"/>
    </source>
</evidence>
<dbReference type="FunFam" id="2.60.260.20:FF:000049">
    <property type="entry name" value="Unplaced genomic scaffold supercont1.14, whole genome shotgun sequence"/>
    <property type="match status" value="1"/>
</dbReference>
<comment type="caution">
    <text evidence="4">The sequence shown here is derived from an EMBL/GenBank/DDBJ whole genome shotgun (WGS) entry which is preliminary data.</text>
</comment>